<dbReference type="Gene3D" id="1.10.510.10">
    <property type="entry name" value="Transferase(Phosphotransferase) domain 1"/>
    <property type="match status" value="1"/>
</dbReference>
<sequence length="111" mass="13320">MLLYNSPFQLLDFAEHLRELNYYTRPNYKKLADLLNEVMAEGSFKFTDQWDWEKSSCRRPILNNKEKEKEKPQPVSLEEIQQVKAMQSAEKVEEQNMMQATYNYIIPNRIL</sequence>
<evidence type="ECO:0000313" key="2">
    <source>
        <dbReference type="WBParaSite" id="MBELARI_LOCUS17106"/>
    </source>
</evidence>
<reference evidence="2" key="1">
    <citation type="submission" date="2024-02" db="UniProtKB">
        <authorList>
            <consortium name="WormBaseParasite"/>
        </authorList>
    </citation>
    <scope>IDENTIFICATION</scope>
</reference>
<dbReference type="AlphaFoldDB" id="A0AAF3J5A7"/>
<proteinExistence type="predicted"/>
<dbReference type="Proteomes" id="UP000887575">
    <property type="component" value="Unassembled WGS sequence"/>
</dbReference>
<accession>A0AAF3J5A7</accession>
<evidence type="ECO:0000313" key="1">
    <source>
        <dbReference type="Proteomes" id="UP000887575"/>
    </source>
</evidence>
<dbReference type="WBParaSite" id="MBELARI_LOCUS17106">
    <property type="protein sequence ID" value="MBELARI_LOCUS17106"/>
    <property type="gene ID" value="MBELARI_LOCUS17106"/>
</dbReference>
<protein>
    <submittedName>
        <fullName evidence="2">Uncharacterized protein</fullName>
    </submittedName>
</protein>
<keyword evidence="1" id="KW-1185">Reference proteome</keyword>
<name>A0AAF3J5A7_9BILA</name>
<organism evidence="1 2">
    <name type="scientific">Mesorhabditis belari</name>
    <dbReference type="NCBI Taxonomy" id="2138241"/>
    <lineage>
        <taxon>Eukaryota</taxon>
        <taxon>Metazoa</taxon>
        <taxon>Ecdysozoa</taxon>
        <taxon>Nematoda</taxon>
        <taxon>Chromadorea</taxon>
        <taxon>Rhabditida</taxon>
        <taxon>Rhabditina</taxon>
        <taxon>Rhabditomorpha</taxon>
        <taxon>Rhabditoidea</taxon>
        <taxon>Rhabditidae</taxon>
        <taxon>Mesorhabditinae</taxon>
        <taxon>Mesorhabditis</taxon>
    </lineage>
</organism>